<accession>A0A4Q9PWR4</accession>
<proteinExistence type="predicted"/>
<feature type="region of interest" description="Disordered" evidence="1">
    <location>
        <begin position="66"/>
        <end position="93"/>
    </location>
</feature>
<keyword evidence="3" id="KW-1185">Reference proteome</keyword>
<protein>
    <submittedName>
        <fullName evidence="2">Uncharacterized protein</fullName>
    </submittedName>
</protein>
<dbReference type="AlphaFoldDB" id="A0A4Q9PWR4"/>
<gene>
    <name evidence="2" type="ORF">BD310DRAFT_1012389</name>
</gene>
<evidence type="ECO:0000313" key="3">
    <source>
        <dbReference type="Proteomes" id="UP000292082"/>
    </source>
</evidence>
<dbReference type="EMBL" id="ML145119">
    <property type="protein sequence ID" value="TBU58959.1"/>
    <property type="molecule type" value="Genomic_DNA"/>
</dbReference>
<dbReference type="Proteomes" id="UP000292082">
    <property type="component" value="Unassembled WGS sequence"/>
</dbReference>
<feature type="compositionally biased region" description="Low complexity" evidence="1">
    <location>
        <begin position="66"/>
        <end position="80"/>
    </location>
</feature>
<evidence type="ECO:0000313" key="2">
    <source>
        <dbReference type="EMBL" id="TBU58959.1"/>
    </source>
</evidence>
<evidence type="ECO:0000256" key="1">
    <source>
        <dbReference type="SAM" id="MobiDB-lite"/>
    </source>
</evidence>
<name>A0A4Q9PWR4_9APHY</name>
<reference evidence="2 3" key="1">
    <citation type="submission" date="2019-01" db="EMBL/GenBank/DDBJ databases">
        <title>Draft genome sequences of three monokaryotic isolates of the white-rot basidiomycete fungus Dichomitus squalens.</title>
        <authorList>
            <consortium name="DOE Joint Genome Institute"/>
            <person name="Lopez S.C."/>
            <person name="Andreopoulos B."/>
            <person name="Pangilinan J."/>
            <person name="Lipzen A."/>
            <person name="Riley R."/>
            <person name="Ahrendt S."/>
            <person name="Ng V."/>
            <person name="Barry K."/>
            <person name="Daum C."/>
            <person name="Grigoriev I.V."/>
            <person name="Hilden K.S."/>
            <person name="Makela M.R."/>
            <person name="de Vries R.P."/>
        </authorList>
    </citation>
    <scope>NUCLEOTIDE SEQUENCE [LARGE SCALE GENOMIC DNA]</scope>
    <source>
        <strain evidence="2 3">CBS 464.89</strain>
    </source>
</reference>
<feature type="non-terminal residue" evidence="2">
    <location>
        <position position="93"/>
    </location>
</feature>
<dbReference type="STRING" id="114155.A0A4Q9PWR4"/>
<sequence>MLWRTQRQHRGQEIRARDLAVQLVSSASSMVSSNLCSSMSRAGTSTSTFTGYSNNGTRSVLTAATSVSSQSWRSQGSKVSQDPAHALMPANVK</sequence>
<organism evidence="2 3">
    <name type="scientific">Dichomitus squalens</name>
    <dbReference type="NCBI Taxonomy" id="114155"/>
    <lineage>
        <taxon>Eukaryota</taxon>
        <taxon>Fungi</taxon>
        <taxon>Dikarya</taxon>
        <taxon>Basidiomycota</taxon>
        <taxon>Agaricomycotina</taxon>
        <taxon>Agaricomycetes</taxon>
        <taxon>Polyporales</taxon>
        <taxon>Polyporaceae</taxon>
        <taxon>Dichomitus</taxon>
    </lineage>
</organism>